<dbReference type="OrthoDB" id="539213at2759"/>
<dbReference type="InterPro" id="IPR002110">
    <property type="entry name" value="Ankyrin_rpt"/>
</dbReference>
<evidence type="ECO:0000256" key="3">
    <source>
        <dbReference type="PROSITE-ProRule" id="PRU00023"/>
    </source>
</evidence>
<evidence type="ECO:0000256" key="2">
    <source>
        <dbReference type="ARBA" id="ARBA00023043"/>
    </source>
</evidence>
<dbReference type="EMBL" id="MCGO01000042">
    <property type="protein sequence ID" value="ORY38922.1"/>
    <property type="molecule type" value="Genomic_DNA"/>
</dbReference>
<reference evidence="5 6" key="1">
    <citation type="submission" date="2016-07" db="EMBL/GenBank/DDBJ databases">
        <title>Pervasive Adenine N6-methylation of Active Genes in Fungi.</title>
        <authorList>
            <consortium name="DOE Joint Genome Institute"/>
            <person name="Mondo S.J."/>
            <person name="Dannebaum R.O."/>
            <person name="Kuo R.C."/>
            <person name="Labutti K."/>
            <person name="Haridas S."/>
            <person name="Kuo A."/>
            <person name="Salamov A."/>
            <person name="Ahrendt S.R."/>
            <person name="Lipzen A."/>
            <person name="Sullivan W."/>
            <person name="Andreopoulos W.B."/>
            <person name="Clum A."/>
            <person name="Lindquist E."/>
            <person name="Daum C."/>
            <person name="Ramamoorthy G.K."/>
            <person name="Gryganskyi A."/>
            <person name="Culley D."/>
            <person name="Magnuson J.K."/>
            <person name="James T.Y."/>
            <person name="O'Malley M.A."/>
            <person name="Stajich J.E."/>
            <person name="Spatafora J.W."/>
            <person name="Visel A."/>
            <person name="Grigoriev I.V."/>
        </authorList>
    </citation>
    <scope>NUCLEOTIDE SEQUENCE [LARGE SCALE GENOMIC DNA]</scope>
    <source>
        <strain evidence="5 6">JEL800</strain>
    </source>
</reference>
<dbReference type="STRING" id="329046.A0A1Y2BVW7"/>
<organism evidence="5 6">
    <name type="scientific">Rhizoclosmatium globosum</name>
    <dbReference type="NCBI Taxonomy" id="329046"/>
    <lineage>
        <taxon>Eukaryota</taxon>
        <taxon>Fungi</taxon>
        <taxon>Fungi incertae sedis</taxon>
        <taxon>Chytridiomycota</taxon>
        <taxon>Chytridiomycota incertae sedis</taxon>
        <taxon>Chytridiomycetes</taxon>
        <taxon>Chytridiales</taxon>
        <taxon>Chytriomycetaceae</taxon>
        <taxon>Rhizoclosmatium</taxon>
    </lineage>
</organism>
<evidence type="ECO:0000256" key="4">
    <source>
        <dbReference type="SAM" id="MobiDB-lite"/>
    </source>
</evidence>
<name>A0A1Y2BVW7_9FUNG</name>
<dbReference type="PROSITE" id="PS50297">
    <property type="entry name" value="ANK_REP_REGION"/>
    <property type="match status" value="2"/>
</dbReference>
<feature type="compositionally biased region" description="Pro residues" evidence="4">
    <location>
        <begin position="280"/>
        <end position="290"/>
    </location>
</feature>
<dbReference type="PROSITE" id="PS50088">
    <property type="entry name" value="ANK_REPEAT"/>
    <property type="match status" value="2"/>
</dbReference>
<feature type="repeat" description="ANK" evidence="3">
    <location>
        <begin position="386"/>
        <end position="410"/>
    </location>
</feature>
<feature type="region of interest" description="Disordered" evidence="4">
    <location>
        <begin position="223"/>
        <end position="320"/>
    </location>
</feature>
<dbReference type="Gene3D" id="1.25.40.20">
    <property type="entry name" value="Ankyrin repeat-containing domain"/>
    <property type="match status" value="3"/>
</dbReference>
<feature type="repeat" description="ANK" evidence="3">
    <location>
        <begin position="34"/>
        <end position="70"/>
    </location>
</feature>
<sequence length="440" mass="46521">MSLLSAAQSGSAALVRAALASSTPEELRAIDPESGFTALHFACSSDDGAVVQVLVQVLVESGIDLAARSKTGNTCAHSAASSGGATALEVVVAKDASLAAKTNNWNETPLHCAAAVNNFDAIRCLVNVSDNAELRAARDRWGRTAQMVAVQHGYLKAAEACAVNELDQVDQADQPDHDDQVRAPAPTKAFTQELMLTLNERLAHPENHAAKVVVQGIFSTHTETVGAPIPPPPPPTPNPVAMPGPPPPPPGPPLPPPAPSPSASVPQPSIPKPSLFPKLKPTPKPIPSTPPSSEITAAQLPTTRVPAPLSPSGNPKKSISSQIEYPGSLSALQSMLAQPDFYYSNGKDLFGWTALHKYASWNQPDLVRCLLQACTLEDVNENGNRDGFTPLHCALDNHAVECVELLVQDGRVDVHTIKDARGRTCLEYAQQLKLDGFLNK</sequence>
<keyword evidence="1" id="KW-0677">Repeat</keyword>
<keyword evidence="2 3" id="KW-0040">ANK repeat</keyword>
<dbReference type="SUPFAM" id="SSF48403">
    <property type="entry name" value="Ankyrin repeat"/>
    <property type="match status" value="1"/>
</dbReference>
<protein>
    <submittedName>
        <fullName evidence="5">Ankyrin</fullName>
    </submittedName>
</protein>
<dbReference type="PANTHER" id="PTHR24198:SF195">
    <property type="entry name" value="DEATH DOMAIN-CONTAINING PROTEIN"/>
    <property type="match status" value="1"/>
</dbReference>
<comment type="caution">
    <text evidence="5">The sequence shown here is derived from an EMBL/GenBank/DDBJ whole genome shotgun (WGS) entry which is preliminary data.</text>
</comment>
<dbReference type="AlphaFoldDB" id="A0A1Y2BVW7"/>
<feature type="compositionally biased region" description="Low complexity" evidence="4">
    <location>
        <begin position="261"/>
        <end position="279"/>
    </location>
</feature>
<evidence type="ECO:0000256" key="1">
    <source>
        <dbReference type="ARBA" id="ARBA00022737"/>
    </source>
</evidence>
<keyword evidence="6" id="KW-1185">Reference proteome</keyword>
<proteinExistence type="predicted"/>
<feature type="compositionally biased region" description="Polar residues" evidence="4">
    <location>
        <begin position="311"/>
        <end position="320"/>
    </location>
</feature>
<dbReference type="Pfam" id="PF12796">
    <property type="entry name" value="Ank_2"/>
    <property type="match status" value="3"/>
</dbReference>
<dbReference type="InterPro" id="IPR036770">
    <property type="entry name" value="Ankyrin_rpt-contain_sf"/>
</dbReference>
<dbReference type="PANTHER" id="PTHR24198">
    <property type="entry name" value="ANKYRIN REPEAT AND PROTEIN KINASE DOMAIN-CONTAINING PROTEIN"/>
    <property type="match status" value="1"/>
</dbReference>
<accession>A0A1Y2BVW7</accession>
<dbReference type="Proteomes" id="UP000193642">
    <property type="component" value="Unassembled WGS sequence"/>
</dbReference>
<dbReference type="SMART" id="SM00248">
    <property type="entry name" value="ANK"/>
    <property type="match status" value="6"/>
</dbReference>
<feature type="compositionally biased region" description="Pro residues" evidence="4">
    <location>
        <begin position="228"/>
        <end position="260"/>
    </location>
</feature>
<evidence type="ECO:0000313" key="6">
    <source>
        <dbReference type="Proteomes" id="UP000193642"/>
    </source>
</evidence>
<evidence type="ECO:0000313" key="5">
    <source>
        <dbReference type="EMBL" id="ORY38922.1"/>
    </source>
</evidence>
<gene>
    <name evidence="5" type="ORF">BCR33DRAFT_720565</name>
</gene>